<evidence type="ECO:0000256" key="1">
    <source>
        <dbReference type="SAM" id="MobiDB-lite"/>
    </source>
</evidence>
<feature type="non-terminal residue" evidence="2">
    <location>
        <position position="1"/>
    </location>
</feature>
<feature type="region of interest" description="Disordered" evidence="1">
    <location>
        <begin position="1"/>
        <end position="69"/>
    </location>
</feature>
<evidence type="ECO:0000313" key="3">
    <source>
        <dbReference type="Proteomes" id="UP001219934"/>
    </source>
</evidence>
<name>A0AAD6B9I9_9TELE</name>
<organism evidence="2 3">
    <name type="scientific">Pogonophryne albipinna</name>
    <dbReference type="NCBI Taxonomy" id="1090488"/>
    <lineage>
        <taxon>Eukaryota</taxon>
        <taxon>Metazoa</taxon>
        <taxon>Chordata</taxon>
        <taxon>Craniata</taxon>
        <taxon>Vertebrata</taxon>
        <taxon>Euteleostomi</taxon>
        <taxon>Actinopterygii</taxon>
        <taxon>Neopterygii</taxon>
        <taxon>Teleostei</taxon>
        <taxon>Neoteleostei</taxon>
        <taxon>Acanthomorphata</taxon>
        <taxon>Eupercaria</taxon>
        <taxon>Perciformes</taxon>
        <taxon>Notothenioidei</taxon>
        <taxon>Pogonophryne</taxon>
    </lineage>
</organism>
<evidence type="ECO:0000313" key="2">
    <source>
        <dbReference type="EMBL" id="KAJ4938097.1"/>
    </source>
</evidence>
<proteinExistence type="predicted"/>
<feature type="non-terminal residue" evidence="2">
    <location>
        <position position="213"/>
    </location>
</feature>
<reference evidence="2" key="1">
    <citation type="submission" date="2022-11" db="EMBL/GenBank/DDBJ databases">
        <title>Chromosome-level genome of Pogonophryne albipinna.</title>
        <authorList>
            <person name="Jo E."/>
        </authorList>
    </citation>
    <scope>NUCLEOTIDE SEQUENCE</scope>
    <source>
        <strain evidence="2">SGF0006</strain>
        <tissue evidence="2">Muscle</tissue>
    </source>
</reference>
<dbReference type="Proteomes" id="UP001219934">
    <property type="component" value="Unassembled WGS sequence"/>
</dbReference>
<protein>
    <submittedName>
        <fullName evidence="2">Uncharacterized protein</fullName>
    </submittedName>
</protein>
<gene>
    <name evidence="2" type="ORF">JOQ06_002723</name>
</gene>
<accession>A0AAD6B9I9</accession>
<dbReference type="AlphaFoldDB" id="A0AAD6B9I9"/>
<keyword evidence="3" id="KW-1185">Reference proteome</keyword>
<sequence length="213" mass="23276">RPWQTQTDADPTDNAAGRGGANDSHIYKRRGPRARVHNDPGPRQQTDSGRSARSGPTSPAPDQSWSPGRWIAPGLHHTLCFHGEMGKQGRERGSDWRAVLQELRLLWSPTVTKWDTAKLNEHCQTAFPSTAGESVIPLPQTPTTQLRLTYSQLLTEDCPFSQRRTVPASIPELVLTLIDAHLGAFAHNNDGVRAALADGPLARCQPGNLVADD</sequence>
<feature type="compositionally biased region" description="Polar residues" evidence="1">
    <location>
        <begin position="43"/>
        <end position="66"/>
    </location>
</feature>
<dbReference type="EMBL" id="JAPTMU010000009">
    <property type="protein sequence ID" value="KAJ4938097.1"/>
    <property type="molecule type" value="Genomic_DNA"/>
</dbReference>
<comment type="caution">
    <text evidence="2">The sequence shown here is derived from an EMBL/GenBank/DDBJ whole genome shotgun (WGS) entry which is preliminary data.</text>
</comment>